<keyword evidence="7" id="KW-1185">Reference proteome</keyword>
<keyword evidence="3" id="KW-0802">TPR repeat</keyword>
<evidence type="ECO:0000256" key="5">
    <source>
        <dbReference type="ARBA" id="ARBA00038336"/>
    </source>
</evidence>
<reference evidence="6" key="1">
    <citation type="submission" date="2021-09" db="EMBL/GenBank/DDBJ databases">
        <title>The genome of Mauremys mutica provides insights into the evolution of semi-aquatic lifestyle.</title>
        <authorList>
            <person name="Gong S."/>
            <person name="Gao Y."/>
        </authorList>
    </citation>
    <scope>NUCLEOTIDE SEQUENCE</scope>
    <source>
        <strain evidence="6">MM-2020</strain>
        <tissue evidence="6">Muscle</tissue>
    </source>
</reference>
<dbReference type="InterPro" id="IPR011990">
    <property type="entry name" value="TPR-like_helical_dom_sf"/>
</dbReference>
<dbReference type="Proteomes" id="UP000827986">
    <property type="component" value="Unassembled WGS sequence"/>
</dbReference>
<evidence type="ECO:0000256" key="4">
    <source>
        <dbReference type="ARBA" id="ARBA00022859"/>
    </source>
</evidence>
<dbReference type="FunFam" id="1.25.40.10:FF:000036">
    <property type="entry name" value="interferon-induced protein with tetratricopeptide repeats 5"/>
    <property type="match status" value="1"/>
</dbReference>
<proteinExistence type="inferred from homology"/>
<accession>A0A9D3XYG4</accession>
<dbReference type="PANTHER" id="PTHR10271:SF0">
    <property type="entry name" value="INTERFERON-INDUCED PROTEIN WITH TETRATRICOPEPTIDE REPEATS 5"/>
    <property type="match status" value="1"/>
</dbReference>
<dbReference type="AlphaFoldDB" id="A0A9D3XYG4"/>
<evidence type="ECO:0000256" key="1">
    <source>
        <dbReference type="ARBA" id="ARBA00022588"/>
    </source>
</evidence>
<dbReference type="GO" id="GO:0051607">
    <property type="term" value="P:defense response to virus"/>
    <property type="evidence" value="ECO:0007669"/>
    <property type="project" value="TreeGrafter"/>
</dbReference>
<keyword evidence="4" id="KW-0391">Immunity</keyword>
<gene>
    <name evidence="6" type="ORF">KIL84_020422</name>
</gene>
<dbReference type="SUPFAM" id="SSF48452">
    <property type="entry name" value="TPR-like"/>
    <property type="match status" value="1"/>
</dbReference>
<comment type="similarity">
    <text evidence="5">Belongs to the IFIT family.</text>
</comment>
<evidence type="ECO:0000256" key="2">
    <source>
        <dbReference type="ARBA" id="ARBA00022737"/>
    </source>
</evidence>
<dbReference type="GO" id="GO:0005829">
    <property type="term" value="C:cytosol"/>
    <property type="evidence" value="ECO:0007669"/>
    <property type="project" value="TreeGrafter"/>
</dbReference>
<organism evidence="6 7">
    <name type="scientific">Mauremys mutica</name>
    <name type="common">yellowpond turtle</name>
    <dbReference type="NCBI Taxonomy" id="74926"/>
    <lineage>
        <taxon>Eukaryota</taxon>
        <taxon>Metazoa</taxon>
        <taxon>Chordata</taxon>
        <taxon>Craniata</taxon>
        <taxon>Vertebrata</taxon>
        <taxon>Euteleostomi</taxon>
        <taxon>Archelosauria</taxon>
        <taxon>Testudinata</taxon>
        <taxon>Testudines</taxon>
        <taxon>Cryptodira</taxon>
        <taxon>Durocryptodira</taxon>
        <taxon>Testudinoidea</taxon>
        <taxon>Geoemydidae</taxon>
        <taxon>Geoemydinae</taxon>
        <taxon>Mauremys</taxon>
    </lineage>
</organism>
<keyword evidence="2" id="KW-0677">Repeat</keyword>
<dbReference type="Gene3D" id="1.25.40.10">
    <property type="entry name" value="Tetratricopeptide repeat domain"/>
    <property type="match status" value="1"/>
</dbReference>
<dbReference type="EMBL" id="JAHDVG010000463">
    <property type="protein sequence ID" value="KAH1187673.1"/>
    <property type="molecule type" value="Genomic_DNA"/>
</dbReference>
<protein>
    <submittedName>
        <fullName evidence="6">Uncharacterized protein</fullName>
    </submittedName>
</protein>
<evidence type="ECO:0000313" key="6">
    <source>
        <dbReference type="EMBL" id="KAH1187673.1"/>
    </source>
</evidence>
<name>A0A9D3XYG4_9SAUR</name>
<sequence>MSPLRLKEKLQALQCHFTWNFEIRDKVDAAHLLQTLALRIAHTQYQNQATLLAMQAYLCHLQGQYEDALQSLREAEEILQRDHPDNFPRQVLVIYGNYAWIYYHLAHYDLVELYLEKI</sequence>
<dbReference type="GO" id="GO:0045087">
    <property type="term" value="P:innate immune response"/>
    <property type="evidence" value="ECO:0007669"/>
    <property type="project" value="UniProtKB-KW"/>
</dbReference>
<keyword evidence="1" id="KW-0399">Innate immunity</keyword>
<dbReference type="PANTHER" id="PTHR10271">
    <property type="entry name" value="INTERFERON-INDUCED PROTEIN WITH TETRATRICOPEPTIDE REPEATS"/>
    <property type="match status" value="1"/>
</dbReference>
<evidence type="ECO:0000256" key="3">
    <source>
        <dbReference type="ARBA" id="ARBA00022803"/>
    </source>
</evidence>
<comment type="caution">
    <text evidence="6">The sequence shown here is derived from an EMBL/GenBank/DDBJ whole genome shotgun (WGS) entry which is preliminary data.</text>
</comment>
<evidence type="ECO:0000313" key="7">
    <source>
        <dbReference type="Proteomes" id="UP000827986"/>
    </source>
</evidence>